<keyword evidence="1" id="KW-0229">DNA integration</keyword>
<dbReference type="InterPro" id="IPR002104">
    <property type="entry name" value="Integrase_catalytic"/>
</dbReference>
<dbReference type="GO" id="GO:0015074">
    <property type="term" value="P:DNA integration"/>
    <property type="evidence" value="ECO:0007669"/>
    <property type="project" value="UniProtKB-KW"/>
</dbReference>
<keyword evidence="2" id="KW-0233">DNA recombination</keyword>
<dbReference type="InterPro" id="IPR011010">
    <property type="entry name" value="DNA_brk_join_enz"/>
</dbReference>
<name>A0A4Q8LCI3_9GAMM</name>
<evidence type="ECO:0000256" key="1">
    <source>
        <dbReference type="ARBA" id="ARBA00022908"/>
    </source>
</evidence>
<dbReference type="AlphaFoldDB" id="A0A4Q8LCI3"/>
<dbReference type="OrthoDB" id="9057547at2"/>
<reference evidence="5 6" key="1">
    <citation type="submission" date="2019-02" db="EMBL/GenBank/DDBJ databases">
        <title>WGS of Pseudoxanthomonas species novum from clinical isolates.</title>
        <authorList>
            <person name="Bernier A.-M."/>
            <person name="Bernard K."/>
            <person name="Vachon A."/>
        </authorList>
    </citation>
    <scope>NUCLEOTIDE SEQUENCE [LARGE SCALE GENOMIC DNA]</scope>
    <source>
        <strain evidence="5 6">NML171200</strain>
    </source>
</reference>
<dbReference type="SUPFAM" id="SSF56349">
    <property type="entry name" value="DNA breaking-rejoining enzymes"/>
    <property type="match status" value="1"/>
</dbReference>
<sequence>MATFQTRGGRCRAIVRRKGHQTQSRTFPTKTAAKAWADRVEREMAAFEARGGTPGEDVTIGKLIDWRIEELAKVKAVGKTQSGNLTRLREGLGEIEARRLTANDVIAHARRRIHGEHMMPNGKIIPAVSPATMNVELGYLTELLKLAGPMKGVKLAADPVAEARPVLRLLKMVGKSKHRDRRPTAGELDRLRAHFAAAEWRSAIPMNDIIDFAIKTAKRESEITRLLWSDLDAKTRTALLRDAKHPRQKIGNHKRFALLGDAWDLVQRQPKIDGEDRIFPYKPSSVGTAFTRACAKLAIIDLHFHDLRHEATSRLFEAGYDIPEVASVTLHSSWNELKRYTQLRPESLHRQPATPPADGGPTP</sequence>
<feature type="domain" description="Tyr recombinase" evidence="4">
    <location>
        <begin position="181"/>
        <end position="353"/>
    </location>
</feature>
<accession>A0A4Q8LCI3</accession>
<evidence type="ECO:0000313" key="5">
    <source>
        <dbReference type="EMBL" id="TAA26584.1"/>
    </source>
</evidence>
<dbReference type="PROSITE" id="PS51898">
    <property type="entry name" value="TYR_RECOMBINASE"/>
    <property type="match status" value="1"/>
</dbReference>
<dbReference type="CDD" id="cd00796">
    <property type="entry name" value="INT_Rci_Hp1_C"/>
    <property type="match status" value="1"/>
</dbReference>
<dbReference type="GO" id="GO:0003677">
    <property type="term" value="F:DNA binding"/>
    <property type="evidence" value="ECO:0007669"/>
    <property type="project" value="InterPro"/>
</dbReference>
<evidence type="ECO:0000313" key="6">
    <source>
        <dbReference type="Proteomes" id="UP000292627"/>
    </source>
</evidence>
<dbReference type="InterPro" id="IPR050090">
    <property type="entry name" value="Tyrosine_recombinase_XerCD"/>
</dbReference>
<evidence type="ECO:0000259" key="4">
    <source>
        <dbReference type="PROSITE" id="PS51898"/>
    </source>
</evidence>
<dbReference type="Gene3D" id="1.10.443.10">
    <property type="entry name" value="Intergrase catalytic core"/>
    <property type="match status" value="1"/>
</dbReference>
<protein>
    <submittedName>
        <fullName evidence="5">Site-specific integrase</fullName>
    </submittedName>
</protein>
<feature type="region of interest" description="Disordered" evidence="3">
    <location>
        <begin position="343"/>
        <end position="363"/>
    </location>
</feature>
<proteinExistence type="predicted"/>
<dbReference type="Pfam" id="PF00589">
    <property type="entry name" value="Phage_integrase"/>
    <property type="match status" value="1"/>
</dbReference>
<dbReference type="InterPro" id="IPR013762">
    <property type="entry name" value="Integrase-like_cat_sf"/>
</dbReference>
<dbReference type="Proteomes" id="UP000292627">
    <property type="component" value="Unassembled WGS sequence"/>
</dbReference>
<dbReference type="RefSeq" id="WP_130550460.1">
    <property type="nucleotide sequence ID" value="NZ_SHMC01000002.1"/>
</dbReference>
<dbReference type="PANTHER" id="PTHR30349">
    <property type="entry name" value="PHAGE INTEGRASE-RELATED"/>
    <property type="match status" value="1"/>
</dbReference>
<comment type="caution">
    <text evidence="5">The sequence shown here is derived from an EMBL/GenBank/DDBJ whole genome shotgun (WGS) entry which is preliminary data.</text>
</comment>
<organism evidence="5 6">
    <name type="scientific">Pseudoxanthomonas winnipegensis</name>
    <dbReference type="NCBI Taxonomy" id="2480810"/>
    <lineage>
        <taxon>Bacteria</taxon>
        <taxon>Pseudomonadati</taxon>
        <taxon>Pseudomonadota</taxon>
        <taxon>Gammaproteobacteria</taxon>
        <taxon>Lysobacterales</taxon>
        <taxon>Lysobacteraceae</taxon>
        <taxon>Pseudoxanthomonas</taxon>
    </lineage>
</organism>
<gene>
    <name evidence="5" type="ORF">EA660_04965</name>
</gene>
<dbReference type="GO" id="GO:0006310">
    <property type="term" value="P:DNA recombination"/>
    <property type="evidence" value="ECO:0007669"/>
    <property type="project" value="UniProtKB-KW"/>
</dbReference>
<evidence type="ECO:0000256" key="2">
    <source>
        <dbReference type="ARBA" id="ARBA00023172"/>
    </source>
</evidence>
<dbReference type="EMBL" id="SHMC01000002">
    <property type="protein sequence ID" value="TAA26584.1"/>
    <property type="molecule type" value="Genomic_DNA"/>
</dbReference>
<evidence type="ECO:0000256" key="3">
    <source>
        <dbReference type="SAM" id="MobiDB-lite"/>
    </source>
</evidence>
<dbReference type="PANTHER" id="PTHR30349:SF94">
    <property type="entry name" value="INTEGRASE_RECOMBINASE HI_1414-RELATED"/>
    <property type="match status" value="1"/>
</dbReference>